<accession>A0A8S5LPK9</accession>
<reference evidence="1" key="1">
    <citation type="journal article" date="2021" name="Proc. Natl. Acad. Sci. U.S.A.">
        <title>A Catalog of Tens of Thousands of Viruses from Human Metagenomes Reveals Hidden Associations with Chronic Diseases.</title>
        <authorList>
            <person name="Tisza M.J."/>
            <person name="Buck C.B."/>
        </authorList>
    </citation>
    <scope>NUCLEOTIDE SEQUENCE</scope>
    <source>
        <strain evidence="1">Cto6l14</strain>
    </source>
</reference>
<proteinExistence type="predicted"/>
<evidence type="ECO:0000313" key="1">
    <source>
        <dbReference type="EMBL" id="DAD71771.1"/>
    </source>
</evidence>
<dbReference type="EMBL" id="BK015887">
    <property type="protein sequence ID" value="DAD71771.1"/>
    <property type="molecule type" value="Genomic_DNA"/>
</dbReference>
<name>A0A8S5LPK9_9CAUD</name>
<organism evidence="1">
    <name type="scientific">Siphoviridae sp. cto6l14</name>
    <dbReference type="NCBI Taxonomy" id="2827590"/>
    <lineage>
        <taxon>Viruses</taxon>
        <taxon>Duplodnaviria</taxon>
        <taxon>Heunggongvirae</taxon>
        <taxon>Uroviricota</taxon>
        <taxon>Caudoviricetes</taxon>
    </lineage>
</organism>
<sequence>MLCEFFLIVRSFVFTSTISIIMSKNRFVNKFYKKVLTDNSKRYIIISNR</sequence>
<protein>
    <submittedName>
        <fullName evidence="1">Uncharacterized protein</fullName>
    </submittedName>
</protein>